<comment type="subcellular location">
    <subcellularLocation>
        <location evidence="1">Membrane</location>
        <topology evidence="1">Multi-pass membrane protein</topology>
    </subcellularLocation>
</comment>
<evidence type="ECO:0000256" key="3">
    <source>
        <dbReference type="ARBA" id="ARBA00022448"/>
    </source>
</evidence>
<reference evidence="8" key="1">
    <citation type="submission" date="2024-05" db="EMBL/GenBank/DDBJ databases">
        <authorList>
            <person name="Kim S."/>
            <person name="Heo J."/>
            <person name="Choi H."/>
            <person name="Choi Y."/>
            <person name="Kwon S.-W."/>
            <person name="Kim Y."/>
        </authorList>
    </citation>
    <scope>NUCLEOTIDE SEQUENCE</scope>
    <source>
        <strain evidence="8">KACC 23698</strain>
    </source>
</reference>
<keyword evidence="4 7" id="KW-0812">Transmembrane</keyword>
<evidence type="ECO:0000256" key="7">
    <source>
        <dbReference type="SAM" id="Phobius"/>
    </source>
</evidence>
<evidence type="ECO:0000313" key="8">
    <source>
        <dbReference type="EMBL" id="XBO39537.1"/>
    </source>
</evidence>
<name>A0AAU7JH49_9HYPH</name>
<evidence type="ECO:0000256" key="1">
    <source>
        <dbReference type="ARBA" id="ARBA00004141"/>
    </source>
</evidence>
<dbReference type="AlphaFoldDB" id="A0AAU7JH49"/>
<evidence type="ECO:0000256" key="2">
    <source>
        <dbReference type="ARBA" id="ARBA00006434"/>
    </source>
</evidence>
<dbReference type="EMBL" id="CP157484">
    <property type="protein sequence ID" value="XBO39537.1"/>
    <property type="molecule type" value="Genomic_DNA"/>
</dbReference>
<feature type="transmembrane region" description="Helical" evidence="7">
    <location>
        <begin position="234"/>
        <end position="255"/>
    </location>
</feature>
<dbReference type="InterPro" id="IPR050277">
    <property type="entry name" value="Sodium:Solute_Symporter"/>
</dbReference>
<protein>
    <submittedName>
        <fullName evidence="8">Uncharacterized protein</fullName>
    </submittedName>
</protein>
<gene>
    <name evidence="8" type="ORF">ABEG18_01755</name>
</gene>
<dbReference type="PANTHER" id="PTHR48086:SF5">
    <property type="entry name" value="NA(+):SOLUTE SYMPORTER (SSF FAMILY)"/>
    <property type="match status" value="1"/>
</dbReference>
<organism evidence="8">
    <name type="scientific">Alsobacter sp. KACC 23698</name>
    <dbReference type="NCBI Taxonomy" id="3149229"/>
    <lineage>
        <taxon>Bacteria</taxon>
        <taxon>Pseudomonadati</taxon>
        <taxon>Pseudomonadota</taxon>
        <taxon>Alphaproteobacteria</taxon>
        <taxon>Hyphomicrobiales</taxon>
        <taxon>Alsobacteraceae</taxon>
        <taxon>Alsobacter</taxon>
    </lineage>
</organism>
<dbReference type="PANTHER" id="PTHR48086">
    <property type="entry name" value="SODIUM/PROLINE SYMPORTER-RELATED"/>
    <property type="match status" value="1"/>
</dbReference>
<feature type="transmembrane region" description="Helical" evidence="7">
    <location>
        <begin position="425"/>
        <end position="445"/>
    </location>
</feature>
<proteinExistence type="inferred from homology"/>
<evidence type="ECO:0000256" key="4">
    <source>
        <dbReference type="ARBA" id="ARBA00022692"/>
    </source>
</evidence>
<feature type="transmembrane region" description="Helical" evidence="7">
    <location>
        <begin position="292"/>
        <end position="322"/>
    </location>
</feature>
<feature type="transmembrane region" description="Helical" evidence="7">
    <location>
        <begin position="164"/>
        <end position="183"/>
    </location>
</feature>
<feature type="transmembrane region" description="Helical" evidence="7">
    <location>
        <begin position="195"/>
        <end position="214"/>
    </location>
</feature>
<comment type="similarity">
    <text evidence="2">Belongs to the sodium:solute symporter (SSF) (TC 2.A.21) family.</text>
</comment>
<evidence type="ECO:0000256" key="6">
    <source>
        <dbReference type="ARBA" id="ARBA00023136"/>
    </source>
</evidence>
<accession>A0AAU7JH49</accession>
<keyword evidence="3" id="KW-0813">Transport</keyword>
<dbReference type="GO" id="GO:0022857">
    <property type="term" value="F:transmembrane transporter activity"/>
    <property type="evidence" value="ECO:0007669"/>
    <property type="project" value="InterPro"/>
</dbReference>
<keyword evidence="6 7" id="KW-0472">Membrane</keyword>
<dbReference type="InterPro" id="IPR038377">
    <property type="entry name" value="Na/Glc_symporter_sf"/>
</dbReference>
<dbReference type="PROSITE" id="PS50283">
    <property type="entry name" value="NA_SOLUT_SYMP_3"/>
    <property type="match status" value="1"/>
</dbReference>
<feature type="transmembrane region" description="Helical" evidence="7">
    <location>
        <begin position="37"/>
        <end position="60"/>
    </location>
</feature>
<feature type="transmembrane region" description="Helical" evidence="7">
    <location>
        <begin position="343"/>
        <end position="363"/>
    </location>
</feature>
<feature type="transmembrane region" description="Helical" evidence="7">
    <location>
        <begin position="267"/>
        <end position="286"/>
    </location>
</feature>
<dbReference type="Gene3D" id="1.20.1730.10">
    <property type="entry name" value="Sodium/glucose cotransporter"/>
    <property type="match status" value="1"/>
</dbReference>
<dbReference type="RefSeq" id="WP_406856382.1">
    <property type="nucleotide sequence ID" value="NZ_CP157484.1"/>
</dbReference>
<feature type="transmembrane region" description="Helical" evidence="7">
    <location>
        <begin position="369"/>
        <end position="388"/>
    </location>
</feature>
<feature type="transmembrane region" description="Helical" evidence="7">
    <location>
        <begin position="395"/>
        <end position="413"/>
    </location>
</feature>
<feature type="transmembrane region" description="Helical" evidence="7">
    <location>
        <begin position="96"/>
        <end position="113"/>
    </location>
</feature>
<dbReference type="GO" id="GO:0005886">
    <property type="term" value="C:plasma membrane"/>
    <property type="evidence" value="ECO:0007669"/>
    <property type="project" value="TreeGrafter"/>
</dbReference>
<feature type="transmembrane region" description="Helical" evidence="7">
    <location>
        <begin position="133"/>
        <end position="158"/>
    </location>
</feature>
<sequence length="461" mass="44671">MMSSRIDFIRFASLSMVVVALTAAAIAVTERLGAPGRALGMAAVGITLGLAVAAGLASGTMRLPAFLTQGRTLPAAGASLATAATWPWAFPGQSPVAAAAGLLLAAFLLAPALRRSGAPTWASFIGTRFASPLARALAAVVVGAGSFGLGTAALAAAAGVVSRVFGMGGPQAAALVAAVVGCMTLPGGARGQTRAAVALGLAALGAAAMLWFGRPAASPERFAAALSPLMGPNGLALGVAGALAALASPASQTIWPGVEKTEDCRIALLWAAVLTGALAYAVSPAATPADGLFPAIAADVFAAAVAMAAAGAFLLAAGQALAFDLRARVDRRRTPASLRFAQIRLACLAIVAAAGVAAAFAPGVAAAQAGPASAILVGALLPPVLLGAGWDRANAAGAIASLCVGLAASLALVGGRLGPEGLGDAAAGLCACAIGLAAGAAASLLTRRSPQVPRPLHDDML</sequence>
<keyword evidence="5 7" id="KW-1133">Transmembrane helix</keyword>
<feature type="transmembrane region" description="Helical" evidence="7">
    <location>
        <begin position="72"/>
        <end position="90"/>
    </location>
</feature>
<evidence type="ECO:0000256" key="5">
    <source>
        <dbReference type="ARBA" id="ARBA00022989"/>
    </source>
</evidence>
<dbReference type="InterPro" id="IPR001734">
    <property type="entry name" value="Na/solute_symporter"/>
</dbReference>